<keyword evidence="6 8" id="KW-1133">Transmembrane helix</keyword>
<feature type="transmembrane region" description="Helical" evidence="8">
    <location>
        <begin position="78"/>
        <end position="97"/>
    </location>
</feature>
<dbReference type="PRINTS" id="PR01077">
    <property type="entry name" value="CLAUDIN"/>
</dbReference>
<gene>
    <name evidence="10" type="ORF">PLEPLA_LOCUS14666</name>
</gene>
<evidence type="ECO:0000256" key="5">
    <source>
        <dbReference type="ARBA" id="ARBA00022949"/>
    </source>
</evidence>
<comment type="subcellular location">
    <subcellularLocation>
        <location evidence="8">Cell junction</location>
        <location evidence="8">Tight junction</location>
    </subcellularLocation>
    <subcellularLocation>
        <location evidence="8">Cell membrane</location>
        <topology evidence="8">Multi-pass membrane protein</topology>
    </subcellularLocation>
</comment>
<evidence type="ECO:0000256" key="3">
    <source>
        <dbReference type="ARBA" id="ARBA00022475"/>
    </source>
</evidence>
<evidence type="ECO:0000256" key="1">
    <source>
        <dbReference type="ARBA" id="ARBA00008295"/>
    </source>
</evidence>
<reference evidence="10" key="1">
    <citation type="submission" date="2020-03" db="EMBL/GenBank/DDBJ databases">
        <authorList>
            <person name="Weist P."/>
        </authorList>
    </citation>
    <scope>NUCLEOTIDE SEQUENCE</scope>
</reference>
<dbReference type="InterPro" id="IPR017974">
    <property type="entry name" value="Claudin_CS"/>
</dbReference>
<keyword evidence="5 8" id="KW-0965">Cell junction</keyword>
<protein>
    <recommendedName>
        <fullName evidence="8">Claudin</fullName>
    </recommendedName>
</protein>
<feature type="transmembrane region" description="Helical" evidence="8">
    <location>
        <begin position="160"/>
        <end position="183"/>
    </location>
</feature>
<evidence type="ECO:0000256" key="2">
    <source>
        <dbReference type="ARBA" id="ARBA00022427"/>
    </source>
</evidence>
<dbReference type="InterPro" id="IPR006187">
    <property type="entry name" value="Claudin"/>
</dbReference>
<dbReference type="PROSITE" id="PS01346">
    <property type="entry name" value="CLAUDIN"/>
    <property type="match status" value="1"/>
</dbReference>
<dbReference type="GO" id="GO:0005886">
    <property type="term" value="C:plasma membrane"/>
    <property type="evidence" value="ECO:0007669"/>
    <property type="project" value="UniProtKB-SubCell"/>
</dbReference>
<dbReference type="Proteomes" id="UP001153269">
    <property type="component" value="Unassembled WGS sequence"/>
</dbReference>
<proteinExistence type="inferred from homology"/>
<evidence type="ECO:0000313" key="10">
    <source>
        <dbReference type="EMBL" id="CAB1426728.1"/>
    </source>
</evidence>
<feature type="region of interest" description="Disordered" evidence="9">
    <location>
        <begin position="208"/>
        <end position="230"/>
    </location>
</feature>
<evidence type="ECO:0000256" key="8">
    <source>
        <dbReference type="RuleBase" id="RU060637"/>
    </source>
</evidence>
<keyword evidence="2 8" id="KW-0796">Tight junction</keyword>
<dbReference type="Pfam" id="PF00822">
    <property type="entry name" value="PMP22_Claudin"/>
    <property type="match status" value="1"/>
</dbReference>
<comment type="caution">
    <text evidence="10">The sequence shown here is derived from an EMBL/GenBank/DDBJ whole genome shotgun (WGS) entry which is preliminary data.</text>
</comment>
<dbReference type="FunFam" id="1.20.140.150:FF:000001">
    <property type="entry name" value="Claudin"/>
    <property type="match status" value="1"/>
</dbReference>
<sequence length="230" mass="25456">MRDKLEILALVLGFMGLFGTITITFLPTWRVSAFIGANIVVMEDLWEGLWMNCWRQANIRMQCKVYESVLILPSELQAARALMCLSIIVVAIALLITGCGTRKFTCCGDNTRSKNVTLALGGCLFLLSFLTTIIPVSWVGLTVIQNFYSPLVMEGRKRELGSALFIGWATSGILLITGIIILVSYSKHQAKDEDPYYTGAPLRSLRKPSTAGSAYLKRTPSGSHKHQEYV</sequence>
<dbReference type="PANTHER" id="PTHR12002">
    <property type="entry name" value="CLAUDIN"/>
    <property type="match status" value="1"/>
</dbReference>
<evidence type="ECO:0000256" key="7">
    <source>
        <dbReference type="ARBA" id="ARBA00023136"/>
    </source>
</evidence>
<dbReference type="GO" id="GO:0005198">
    <property type="term" value="F:structural molecule activity"/>
    <property type="evidence" value="ECO:0007669"/>
    <property type="project" value="InterPro"/>
</dbReference>
<comment type="function">
    <text evidence="8">Claudins function as major constituents of the tight junction complexes that regulate the permeability of epithelia.</text>
</comment>
<dbReference type="EMBL" id="CADEAL010000909">
    <property type="protein sequence ID" value="CAB1426728.1"/>
    <property type="molecule type" value="Genomic_DNA"/>
</dbReference>
<dbReference type="GO" id="GO:0005923">
    <property type="term" value="C:bicellular tight junction"/>
    <property type="evidence" value="ECO:0007669"/>
    <property type="project" value="UniProtKB-SubCell"/>
</dbReference>
<accession>A0A9N7U869</accession>
<keyword evidence="4 8" id="KW-0812">Transmembrane</keyword>
<evidence type="ECO:0000256" key="6">
    <source>
        <dbReference type="ARBA" id="ARBA00022989"/>
    </source>
</evidence>
<evidence type="ECO:0000313" key="11">
    <source>
        <dbReference type="Proteomes" id="UP001153269"/>
    </source>
</evidence>
<keyword evidence="3 8" id="KW-1003">Cell membrane</keyword>
<dbReference type="InterPro" id="IPR004031">
    <property type="entry name" value="PMP22/EMP/MP20/Claudin"/>
</dbReference>
<dbReference type="Gene3D" id="1.20.140.150">
    <property type="match status" value="1"/>
</dbReference>
<name>A0A9N7U869_PLEPL</name>
<organism evidence="10 11">
    <name type="scientific">Pleuronectes platessa</name>
    <name type="common">European plaice</name>
    <dbReference type="NCBI Taxonomy" id="8262"/>
    <lineage>
        <taxon>Eukaryota</taxon>
        <taxon>Metazoa</taxon>
        <taxon>Chordata</taxon>
        <taxon>Craniata</taxon>
        <taxon>Vertebrata</taxon>
        <taxon>Euteleostomi</taxon>
        <taxon>Actinopterygii</taxon>
        <taxon>Neopterygii</taxon>
        <taxon>Teleostei</taxon>
        <taxon>Neoteleostei</taxon>
        <taxon>Acanthomorphata</taxon>
        <taxon>Carangaria</taxon>
        <taxon>Pleuronectiformes</taxon>
        <taxon>Pleuronectoidei</taxon>
        <taxon>Pleuronectidae</taxon>
        <taxon>Pleuronectes</taxon>
    </lineage>
</organism>
<feature type="transmembrane region" description="Helical" evidence="8">
    <location>
        <begin position="118"/>
        <end position="140"/>
    </location>
</feature>
<evidence type="ECO:0000256" key="4">
    <source>
        <dbReference type="ARBA" id="ARBA00022692"/>
    </source>
</evidence>
<feature type="transmembrane region" description="Helical" evidence="8">
    <location>
        <begin position="7"/>
        <end position="26"/>
    </location>
</feature>
<keyword evidence="7 8" id="KW-0472">Membrane</keyword>
<evidence type="ECO:0000256" key="9">
    <source>
        <dbReference type="SAM" id="MobiDB-lite"/>
    </source>
</evidence>
<keyword evidence="11" id="KW-1185">Reference proteome</keyword>
<dbReference type="AlphaFoldDB" id="A0A9N7U869"/>
<comment type="similarity">
    <text evidence="1 8">Belongs to the claudin family.</text>
</comment>